<organism evidence="3 4">
    <name type="scientific">Mytilus coruscus</name>
    <name type="common">Sea mussel</name>
    <dbReference type="NCBI Taxonomy" id="42192"/>
    <lineage>
        <taxon>Eukaryota</taxon>
        <taxon>Metazoa</taxon>
        <taxon>Spiralia</taxon>
        <taxon>Lophotrochozoa</taxon>
        <taxon>Mollusca</taxon>
        <taxon>Bivalvia</taxon>
        <taxon>Autobranchia</taxon>
        <taxon>Pteriomorphia</taxon>
        <taxon>Mytilida</taxon>
        <taxon>Mytiloidea</taxon>
        <taxon>Mytilidae</taxon>
        <taxon>Mytilinae</taxon>
        <taxon>Mytilus</taxon>
    </lineage>
</organism>
<dbReference type="AlphaFoldDB" id="A0A6J8AC51"/>
<name>A0A6J8AC51_MYTCO</name>
<evidence type="ECO:0000256" key="2">
    <source>
        <dbReference type="SAM" id="Phobius"/>
    </source>
</evidence>
<keyword evidence="2" id="KW-1133">Transmembrane helix</keyword>
<dbReference type="OrthoDB" id="6215759at2759"/>
<evidence type="ECO:0000313" key="3">
    <source>
        <dbReference type="EMBL" id="CAC5364661.1"/>
    </source>
</evidence>
<evidence type="ECO:0000313" key="4">
    <source>
        <dbReference type="Proteomes" id="UP000507470"/>
    </source>
</evidence>
<feature type="compositionally biased region" description="Basic and acidic residues" evidence="1">
    <location>
        <begin position="188"/>
        <end position="197"/>
    </location>
</feature>
<keyword evidence="4" id="KW-1185">Reference proteome</keyword>
<dbReference type="Proteomes" id="UP000507470">
    <property type="component" value="Unassembled WGS sequence"/>
</dbReference>
<keyword evidence="2" id="KW-0812">Transmembrane</keyword>
<accession>A0A6J8AC51</accession>
<sequence length="261" mass="29657">MMVLKVLNENKDMGNRSVKVKVGLPGKEIFVYIICTGLIAFILLVGTFLLRRCKHGKQRGSNTRPCPRGSSSEQLDLHVHATGTSTDAVEVVYENIEELSIPDRNLPVIIHARSQSNENDYSWPDNDSDSLPNDGYLNPYQPMIQNFERHGFSTRVEMSDAGCSGYLNPHQIVVPDQDKHDYYKVKDYSSGLDKNDSQEVSNTDTNSYRSSTEENENQCEKTKFPAFADCLDSDQKDKASICYEENELRHDEDEQTCRFLL</sequence>
<proteinExistence type="predicted"/>
<feature type="region of interest" description="Disordered" evidence="1">
    <location>
        <begin position="188"/>
        <end position="220"/>
    </location>
</feature>
<reference evidence="3 4" key="1">
    <citation type="submission" date="2020-06" db="EMBL/GenBank/DDBJ databases">
        <authorList>
            <person name="Li R."/>
            <person name="Bekaert M."/>
        </authorList>
    </citation>
    <scope>NUCLEOTIDE SEQUENCE [LARGE SCALE GENOMIC DNA]</scope>
    <source>
        <strain evidence="4">wild</strain>
    </source>
</reference>
<dbReference type="EMBL" id="CACVKT020001043">
    <property type="protein sequence ID" value="CAC5364661.1"/>
    <property type="molecule type" value="Genomic_DNA"/>
</dbReference>
<evidence type="ECO:0000256" key="1">
    <source>
        <dbReference type="SAM" id="MobiDB-lite"/>
    </source>
</evidence>
<feature type="transmembrane region" description="Helical" evidence="2">
    <location>
        <begin position="29"/>
        <end position="50"/>
    </location>
</feature>
<keyword evidence="2" id="KW-0472">Membrane</keyword>
<gene>
    <name evidence="3" type="ORF">MCOR_5636</name>
</gene>
<protein>
    <submittedName>
        <fullName evidence="3">Uncharacterized protein</fullName>
    </submittedName>
</protein>
<feature type="compositionally biased region" description="Polar residues" evidence="1">
    <location>
        <begin position="198"/>
        <end position="210"/>
    </location>
</feature>